<accession>A0A2G7H805</accession>
<name>A0A2G7H805_9CLOT</name>
<gene>
    <name evidence="1" type="ORF">CS538_15990</name>
</gene>
<evidence type="ECO:0008006" key="3">
    <source>
        <dbReference type="Google" id="ProtNLM"/>
    </source>
</evidence>
<proteinExistence type="predicted"/>
<dbReference type="AlphaFoldDB" id="A0A2G7H805"/>
<sequence>MNTNNKIILKENKTLKLNNVLIRELSEKEFMDMNRVTYMMESYIKSKGNSIIGPMINYSSLVNDDKGNPKLIVKIIFQLKNSIDNVNEPYEYQKQIKVTNCLFARFNEKEENLQFAYSKLQLHAFENDIKLLGSSYTVFVDKKEDRIVADVFMKTEIEGETIESI</sequence>
<evidence type="ECO:0000313" key="2">
    <source>
        <dbReference type="Proteomes" id="UP000231322"/>
    </source>
</evidence>
<evidence type="ECO:0000313" key="1">
    <source>
        <dbReference type="EMBL" id="PIH00876.1"/>
    </source>
</evidence>
<comment type="caution">
    <text evidence="1">The sequence shown here is derived from an EMBL/GenBank/DDBJ whole genome shotgun (WGS) entry which is preliminary data.</text>
</comment>
<dbReference type="RefSeq" id="WP_003387804.1">
    <property type="nucleotide sequence ID" value="NZ_PEIK01000016.1"/>
</dbReference>
<reference evidence="1 2" key="1">
    <citation type="submission" date="2017-10" db="EMBL/GenBank/DDBJ databases">
        <title>Reclassification of Eubacterium combesii and discrepancies in the nomenclature of botulinum neurotoxin producing clostridia. Request for an Opinion.</title>
        <authorList>
            <person name="Dobritsa A.P."/>
            <person name="Kutumbaka K.K."/>
            <person name="Samadpour M."/>
        </authorList>
    </citation>
    <scope>NUCLEOTIDE SEQUENCE [LARGE SCALE GENOMIC DNA]</scope>
    <source>
        <strain evidence="1 2">DSM 20696</strain>
    </source>
</reference>
<dbReference type="EMBL" id="PEIK01000016">
    <property type="protein sequence ID" value="PIH00876.1"/>
    <property type="molecule type" value="Genomic_DNA"/>
</dbReference>
<keyword evidence="2" id="KW-1185">Reference proteome</keyword>
<dbReference type="Proteomes" id="UP000231322">
    <property type="component" value="Unassembled WGS sequence"/>
</dbReference>
<organism evidence="1 2">
    <name type="scientific">Clostridium combesii</name>
    <dbReference type="NCBI Taxonomy" id="39481"/>
    <lineage>
        <taxon>Bacteria</taxon>
        <taxon>Bacillati</taxon>
        <taxon>Bacillota</taxon>
        <taxon>Clostridia</taxon>
        <taxon>Eubacteriales</taxon>
        <taxon>Clostridiaceae</taxon>
        <taxon>Clostridium</taxon>
    </lineage>
</organism>
<protein>
    <recommendedName>
        <fullName evidence="3">DUF5085 domain-containing protein</fullName>
    </recommendedName>
</protein>